<accession>A0A918Z8U9</accession>
<protein>
    <submittedName>
        <fullName evidence="1">Uncharacterized protein</fullName>
    </submittedName>
</protein>
<keyword evidence="2" id="KW-1185">Reference proteome</keyword>
<proteinExistence type="predicted"/>
<reference evidence="1" key="1">
    <citation type="journal article" date="2014" name="Int. J. Syst. Evol. Microbiol.">
        <title>Complete genome sequence of Corynebacterium casei LMG S-19264T (=DSM 44701T), isolated from a smear-ripened cheese.</title>
        <authorList>
            <consortium name="US DOE Joint Genome Institute (JGI-PGF)"/>
            <person name="Walter F."/>
            <person name="Albersmeier A."/>
            <person name="Kalinowski J."/>
            <person name="Ruckert C."/>
        </authorList>
    </citation>
    <scope>NUCLEOTIDE SEQUENCE</scope>
    <source>
        <strain evidence="1">KCTC 32020</strain>
    </source>
</reference>
<comment type="caution">
    <text evidence="1">The sequence shown here is derived from an EMBL/GenBank/DDBJ whole genome shotgun (WGS) entry which is preliminary data.</text>
</comment>
<sequence>MLARSVDDARRTIVELRRRRADEWEITAQALTLWQSIASLTGDHEQLRQYAFDEFDRMLQDERI</sequence>
<dbReference type="EMBL" id="BNCF01000017">
    <property type="protein sequence ID" value="GHE42067.1"/>
    <property type="molecule type" value="Genomic_DNA"/>
</dbReference>
<reference evidence="1" key="2">
    <citation type="submission" date="2020-09" db="EMBL/GenBank/DDBJ databases">
        <authorList>
            <person name="Sun Q."/>
            <person name="Kim S."/>
        </authorList>
    </citation>
    <scope>NUCLEOTIDE SEQUENCE</scope>
    <source>
        <strain evidence="1">KCTC 32020</strain>
    </source>
</reference>
<name>A0A918Z8U9_9GAMM</name>
<evidence type="ECO:0000313" key="2">
    <source>
        <dbReference type="Proteomes" id="UP000636453"/>
    </source>
</evidence>
<evidence type="ECO:0000313" key="1">
    <source>
        <dbReference type="EMBL" id="GHE42067.1"/>
    </source>
</evidence>
<organism evidence="1 2">
    <name type="scientific">Vulcaniibacterium thermophilum</name>
    <dbReference type="NCBI Taxonomy" id="1169913"/>
    <lineage>
        <taxon>Bacteria</taxon>
        <taxon>Pseudomonadati</taxon>
        <taxon>Pseudomonadota</taxon>
        <taxon>Gammaproteobacteria</taxon>
        <taxon>Lysobacterales</taxon>
        <taxon>Lysobacteraceae</taxon>
        <taxon>Vulcaniibacterium</taxon>
    </lineage>
</organism>
<gene>
    <name evidence="1" type="ORF">GCM10007167_24900</name>
</gene>
<dbReference type="Proteomes" id="UP000636453">
    <property type="component" value="Unassembled WGS sequence"/>
</dbReference>
<dbReference type="AlphaFoldDB" id="A0A918Z8U9"/>
<dbReference type="RefSeq" id="WP_146474149.1">
    <property type="nucleotide sequence ID" value="NZ_BNCF01000017.1"/>
</dbReference>